<dbReference type="InterPro" id="IPR001737">
    <property type="entry name" value="KsgA/Erm"/>
</dbReference>
<dbReference type="PROSITE" id="PS51689">
    <property type="entry name" value="SAM_RNA_A_N6_MT"/>
    <property type="match status" value="1"/>
</dbReference>
<dbReference type="PANTHER" id="PTHR11727:SF7">
    <property type="entry name" value="DIMETHYLADENOSINE TRANSFERASE-RELATED"/>
    <property type="match status" value="1"/>
</dbReference>
<protein>
    <submittedName>
        <fullName evidence="8">Dimethyladenosine transferase</fullName>
    </submittedName>
</protein>
<evidence type="ECO:0000256" key="4">
    <source>
        <dbReference type="ARBA" id="ARBA00022691"/>
    </source>
</evidence>
<proteinExistence type="inferred from homology"/>
<dbReference type="HOGENOM" id="CLU_041220_0_2_2"/>
<dbReference type="CDD" id="cd02440">
    <property type="entry name" value="AdoMet_MTases"/>
    <property type="match status" value="1"/>
</dbReference>
<dbReference type="SMART" id="SM00650">
    <property type="entry name" value="rADc"/>
    <property type="match status" value="1"/>
</dbReference>
<evidence type="ECO:0000313" key="9">
    <source>
        <dbReference type="Proteomes" id="UP000010469"/>
    </source>
</evidence>
<dbReference type="OrthoDB" id="9883at2157"/>
<dbReference type="FunCoup" id="L0AC95">
    <property type="interactions" value="5"/>
</dbReference>
<dbReference type="GO" id="GO:0003723">
    <property type="term" value="F:RNA binding"/>
    <property type="evidence" value="ECO:0007669"/>
    <property type="project" value="UniProtKB-UniRule"/>
</dbReference>
<evidence type="ECO:0000259" key="7">
    <source>
        <dbReference type="SMART" id="SM00650"/>
    </source>
</evidence>
<evidence type="ECO:0000256" key="1">
    <source>
        <dbReference type="ARBA" id="ARBA00022552"/>
    </source>
</evidence>
<reference evidence="9" key="1">
    <citation type="submission" date="2012-03" db="EMBL/GenBank/DDBJ databases">
        <title>Complete genome of Caldisphaera lagunensis DSM 15908.</title>
        <authorList>
            <person name="Lucas S."/>
            <person name="Copeland A."/>
            <person name="Lapidus A."/>
            <person name="Glavina del Rio T."/>
            <person name="Dalin E."/>
            <person name="Tice H."/>
            <person name="Bruce D."/>
            <person name="Goodwin L."/>
            <person name="Pitluck S."/>
            <person name="Peters L."/>
            <person name="Mikhailova N."/>
            <person name="Teshima H."/>
            <person name="Kyrpides N."/>
            <person name="Mavromatis K."/>
            <person name="Ivanova N."/>
            <person name="Brettin T."/>
            <person name="Detter J.C."/>
            <person name="Han C."/>
            <person name="Larimer F."/>
            <person name="Land M."/>
            <person name="Hauser L."/>
            <person name="Markowitz V."/>
            <person name="Cheng J.-F."/>
            <person name="Hugenholtz P."/>
            <person name="Woyke T."/>
            <person name="Wu D."/>
            <person name="Spring S."/>
            <person name="Schroeder M."/>
            <person name="Brambilla E."/>
            <person name="Klenk H.-P."/>
            <person name="Eisen J.A."/>
        </authorList>
    </citation>
    <scope>NUCLEOTIDE SEQUENCE [LARGE SCALE GENOMIC DNA]</scope>
    <source>
        <strain evidence="9">DSM 15908 / JCM 11604 / IC-154</strain>
    </source>
</reference>
<evidence type="ECO:0000256" key="2">
    <source>
        <dbReference type="ARBA" id="ARBA00022603"/>
    </source>
</evidence>
<dbReference type="Proteomes" id="UP000010469">
    <property type="component" value="Chromosome"/>
</dbReference>
<comment type="similarity">
    <text evidence="6">Belongs to the class I-like SAM-binding methyltransferase superfamily. rRNA adenine N(6)-methyltransferase family.</text>
</comment>
<evidence type="ECO:0000256" key="5">
    <source>
        <dbReference type="ARBA" id="ARBA00022884"/>
    </source>
</evidence>
<dbReference type="RefSeq" id="WP_015232946.1">
    <property type="nucleotide sequence ID" value="NC_019791.1"/>
</dbReference>
<dbReference type="Gene3D" id="3.40.50.150">
    <property type="entry name" value="Vaccinia Virus protein VP39"/>
    <property type="match status" value="1"/>
</dbReference>
<dbReference type="STRING" id="1056495.Calag_1340"/>
<organism evidence="8 9">
    <name type="scientific">Caldisphaera lagunensis (strain DSM 15908 / JCM 11604 / ANMR 0165 / IC-154)</name>
    <dbReference type="NCBI Taxonomy" id="1056495"/>
    <lineage>
        <taxon>Archaea</taxon>
        <taxon>Thermoproteota</taxon>
        <taxon>Thermoprotei</taxon>
        <taxon>Acidilobales</taxon>
        <taxon>Caldisphaeraceae</taxon>
        <taxon>Caldisphaera</taxon>
    </lineage>
</organism>
<evidence type="ECO:0000313" key="8">
    <source>
        <dbReference type="EMBL" id="AFZ71049.1"/>
    </source>
</evidence>
<dbReference type="GeneID" id="14212600"/>
<evidence type="ECO:0000256" key="3">
    <source>
        <dbReference type="ARBA" id="ARBA00022679"/>
    </source>
</evidence>
<evidence type="ECO:0000256" key="6">
    <source>
        <dbReference type="PROSITE-ProRule" id="PRU01026"/>
    </source>
</evidence>
<dbReference type="KEGG" id="clg:Calag_1340"/>
<keyword evidence="9" id="KW-1185">Reference proteome</keyword>
<dbReference type="PANTHER" id="PTHR11727">
    <property type="entry name" value="DIMETHYLADENOSINE TRANSFERASE"/>
    <property type="match status" value="1"/>
</dbReference>
<dbReference type="InterPro" id="IPR029063">
    <property type="entry name" value="SAM-dependent_MTases_sf"/>
</dbReference>
<feature type="binding site" evidence="6">
    <location>
        <position position="114"/>
    </location>
    <ligand>
        <name>S-adenosyl-L-methionine</name>
        <dbReference type="ChEBI" id="CHEBI:59789"/>
    </ligand>
</feature>
<keyword evidence="3 6" id="KW-0808">Transferase</keyword>
<dbReference type="InterPro" id="IPR011530">
    <property type="entry name" value="rRNA_adenine_dimethylase"/>
</dbReference>
<dbReference type="NCBIfam" id="TIGR00755">
    <property type="entry name" value="ksgA"/>
    <property type="match status" value="1"/>
</dbReference>
<feature type="domain" description="Ribosomal RNA adenine methylase transferase N-terminal" evidence="7">
    <location>
        <begin position="35"/>
        <end position="198"/>
    </location>
</feature>
<dbReference type="Pfam" id="PF00398">
    <property type="entry name" value="RrnaAD"/>
    <property type="match status" value="1"/>
</dbReference>
<dbReference type="InParanoid" id="L0AC95"/>
<dbReference type="GO" id="GO:0000179">
    <property type="term" value="F:rRNA (adenine-N6,N6-)-dimethyltransferase activity"/>
    <property type="evidence" value="ECO:0007669"/>
    <property type="project" value="UniProtKB-UniRule"/>
</dbReference>
<dbReference type="InterPro" id="IPR020598">
    <property type="entry name" value="rRNA_Ade_methylase_Trfase_N"/>
</dbReference>
<dbReference type="AlphaFoldDB" id="L0AC95"/>
<accession>L0AC95</accession>
<feature type="binding site" evidence="6">
    <location>
        <position position="28"/>
    </location>
    <ligand>
        <name>S-adenosyl-L-methionine</name>
        <dbReference type="ChEBI" id="CHEBI:59789"/>
    </ligand>
</feature>
<feature type="binding site" evidence="6">
    <location>
        <position position="30"/>
    </location>
    <ligand>
        <name>S-adenosyl-L-methionine</name>
        <dbReference type="ChEBI" id="CHEBI:59789"/>
    </ligand>
</feature>
<keyword evidence="2 6" id="KW-0489">Methyltransferase</keyword>
<feature type="binding site" evidence="6">
    <location>
        <position position="76"/>
    </location>
    <ligand>
        <name>S-adenosyl-L-methionine</name>
        <dbReference type="ChEBI" id="CHEBI:59789"/>
    </ligand>
</feature>
<dbReference type="EMBL" id="CP003378">
    <property type="protein sequence ID" value="AFZ71049.1"/>
    <property type="molecule type" value="Genomic_DNA"/>
</dbReference>
<keyword evidence="5 6" id="KW-0694">RNA-binding</keyword>
<dbReference type="eggNOG" id="arCOG04131">
    <property type="taxonomic scope" value="Archaea"/>
</dbReference>
<keyword evidence="4 6" id="KW-0949">S-adenosyl-L-methionine</keyword>
<name>L0AC95_CALLD</name>
<gene>
    <name evidence="8" type="ordered locus">Calag_1340</name>
</gene>
<dbReference type="SUPFAM" id="SSF53335">
    <property type="entry name" value="S-adenosyl-L-methionine-dependent methyltransferases"/>
    <property type="match status" value="1"/>
</dbReference>
<feature type="binding site" evidence="6">
    <location>
        <position position="98"/>
    </location>
    <ligand>
        <name>S-adenosyl-L-methionine</name>
        <dbReference type="ChEBI" id="CHEBI:59789"/>
    </ligand>
</feature>
<sequence length="263" mass="30415">MSYEDFYLICKKINKKIEFKAIKKLSQHFLLDCDSIKVFYDNLVKYKNQDFLEIGTGIGTITFPISLIAKRVITVEIDRRFSYLKKELPNNVEIVFGDGLEFVKSTRIPILISNMPYSISSNLLINLSKNNNIRHSVLGMQKEVAERITAKPGEENYGRLSVIMQLLFNIKIVATIPSEKFFPKPKVDSSIVVIERMNLWKDEFNLLEKFTSCLFSQKNKKAQKIINNCLGNIGQIRSNCLQDNNKRVKDLTPKEILCLLFYK</sequence>
<keyword evidence="1" id="KW-0698">rRNA processing</keyword>
<feature type="binding site" evidence="6">
    <location>
        <position position="55"/>
    </location>
    <ligand>
        <name>S-adenosyl-L-methionine</name>
        <dbReference type="ChEBI" id="CHEBI:59789"/>
    </ligand>
</feature>